<reference evidence="2" key="1">
    <citation type="submission" date="2015-07" db="EMBL/GenBank/DDBJ databases">
        <title>MeaNS - Measles Nucleotide Surveillance Program.</title>
        <authorList>
            <person name="Tran T."/>
            <person name="Druce J."/>
        </authorList>
    </citation>
    <scope>NUCLEOTIDE SEQUENCE</scope>
    <source>
        <strain evidence="2">DSM 2933</strain>
    </source>
</reference>
<dbReference type="SUPFAM" id="SSF52540">
    <property type="entry name" value="P-loop containing nucleoside triphosphate hydrolases"/>
    <property type="match status" value="2"/>
</dbReference>
<dbReference type="InterPro" id="IPR059206">
    <property type="entry name" value="Sll1717-like"/>
</dbReference>
<gene>
    <name evidence="1" type="ORF">Bccel_5813</name>
    <name evidence="2" type="ORF">Bccel_5818</name>
</gene>
<dbReference type="eggNOG" id="COG1373">
    <property type="taxonomic scope" value="Bacteria"/>
</dbReference>
<dbReference type="AlphaFoldDB" id="A0A0L6JXF2"/>
<dbReference type="NCBIfam" id="NF047389">
    <property type="entry name" value="ATPase_Sll1717"/>
    <property type="match status" value="1"/>
</dbReference>
<dbReference type="Proteomes" id="UP000036923">
    <property type="component" value="Unassembled WGS sequence"/>
</dbReference>
<evidence type="ECO:0000313" key="3">
    <source>
        <dbReference type="Proteomes" id="UP000036923"/>
    </source>
</evidence>
<keyword evidence="3" id="KW-1185">Reference proteome</keyword>
<sequence>MPELYKNLGFRENPFSRFSAEEEVDYLSEIYLPPRYFQTLVTDLANGSSRFIFGERGSGKSALILELQRELSNKNVLSIIIDNYDSVPLDKNDRYLILLIIKNIIKNYVVSLSKNPQLLKVLDKYDKEKLAIFIKDFYNSISKREFENAYNKVTRYKSKNFLKNIFNNFLNKPINIAISSSLEIGSDAICKALNLPKNYSQDFYKNYLPKLGIEELSQCEKEKQFLENYTLLKDILLELVTLVKKSGFKNTVVFFDRIDEFRALDGRINRIADFTEQILKDTDLLYFKELSIVFSIWTEVKLKLNEKGVRFDKFKPIDISWTDSDISTILQKRLDYFSLVKPFNINNLIEDNNDINYLIDLAHKSPRDLIRLFSTVYDEQSIANSNSYKFDSANIIKAKIKFCKEYDYYSLFPSKRGTKEDIISIINKILRVGKVHFKSTDLVSEFKFSTQSANNYIKIMKDYGLIIDNDQVVGGAKEFIVIDPKIVFLIKNNIKMLRDIA</sequence>
<dbReference type="EMBL" id="LGTC01000001">
    <property type="protein sequence ID" value="KNY30538.1"/>
    <property type="molecule type" value="Genomic_DNA"/>
</dbReference>
<evidence type="ECO:0000313" key="2">
    <source>
        <dbReference type="EMBL" id="KNY30538.1"/>
    </source>
</evidence>
<reference evidence="3" key="2">
    <citation type="submission" date="2015-07" db="EMBL/GenBank/DDBJ databases">
        <title>Near-Complete Genome Sequence of the Cellulolytic Bacterium Bacteroides (Pseudobacteroides) cellulosolvens ATCC 35603.</title>
        <authorList>
            <person name="Dassa B."/>
            <person name="Utturkar S.M."/>
            <person name="Klingeman D.M."/>
            <person name="Hurt R.A."/>
            <person name="Keller M."/>
            <person name="Xu J."/>
            <person name="Reddy Y.H.K."/>
            <person name="Borovok I."/>
            <person name="Grinberg I.R."/>
            <person name="Lamed R."/>
            <person name="Zhivin O."/>
            <person name="Bayer E.A."/>
            <person name="Brown S.D."/>
        </authorList>
    </citation>
    <scope>NUCLEOTIDE SEQUENCE [LARGE SCALE GENOMIC DNA]</scope>
    <source>
        <strain evidence="3">DSM 2933</strain>
    </source>
</reference>
<accession>A0A0L6JXF2</accession>
<protein>
    <submittedName>
        <fullName evidence="2">Uncharacterized protein</fullName>
    </submittedName>
</protein>
<evidence type="ECO:0000313" key="1">
    <source>
        <dbReference type="EMBL" id="KNY30533.1"/>
    </source>
</evidence>
<comment type="caution">
    <text evidence="2">The sequence shown here is derived from an EMBL/GenBank/DDBJ whole genome shotgun (WGS) entry which is preliminary data.</text>
</comment>
<organism evidence="2 3">
    <name type="scientific">Pseudobacteroides cellulosolvens ATCC 35603 = DSM 2933</name>
    <dbReference type="NCBI Taxonomy" id="398512"/>
    <lineage>
        <taxon>Bacteria</taxon>
        <taxon>Bacillati</taxon>
        <taxon>Bacillota</taxon>
        <taxon>Clostridia</taxon>
        <taxon>Eubacteriales</taxon>
        <taxon>Oscillospiraceae</taxon>
        <taxon>Pseudobacteroides</taxon>
    </lineage>
</organism>
<dbReference type="RefSeq" id="WP_036945941.1">
    <property type="nucleotide sequence ID" value="NZ_JQKC01000093.1"/>
</dbReference>
<dbReference type="Gene3D" id="3.40.50.300">
    <property type="entry name" value="P-loop containing nucleotide triphosphate hydrolases"/>
    <property type="match status" value="1"/>
</dbReference>
<name>A0A0L6JXF2_9FIRM</name>
<dbReference type="OrthoDB" id="9179987at2"/>
<dbReference type="EMBL" id="LGTC01000001">
    <property type="protein sequence ID" value="KNY30533.1"/>
    <property type="molecule type" value="Genomic_DNA"/>
</dbReference>
<dbReference type="InterPro" id="IPR027417">
    <property type="entry name" value="P-loop_NTPase"/>
</dbReference>
<proteinExistence type="predicted"/>